<evidence type="ECO:0000259" key="12">
    <source>
        <dbReference type="PROSITE" id="PS50002"/>
    </source>
</evidence>
<accession>A0A409YSQ5</accession>
<keyword evidence="7" id="KW-0346">Stress response</keyword>
<evidence type="ECO:0000256" key="3">
    <source>
        <dbReference type="ARBA" id="ARBA00022443"/>
    </source>
</evidence>
<keyword evidence="4" id="KW-1003">Cell membrane</keyword>
<comment type="caution">
    <text evidence="13">The sequence shown here is derived from an EMBL/GenBank/DDBJ whole genome shotgun (WGS) entry which is preliminary data.</text>
</comment>
<reference evidence="13 14" key="1">
    <citation type="journal article" date="2018" name="Evol. Lett.">
        <title>Horizontal gene cluster transfer increased hallucinogenic mushroom diversity.</title>
        <authorList>
            <person name="Reynolds H.T."/>
            <person name="Vijayakumar V."/>
            <person name="Gluck-Thaler E."/>
            <person name="Korotkin H.B."/>
            <person name="Matheny P.B."/>
            <person name="Slot J.C."/>
        </authorList>
    </citation>
    <scope>NUCLEOTIDE SEQUENCE [LARGE SCALE GENOMIC DNA]</scope>
    <source>
        <strain evidence="13 14">2629</strain>
    </source>
</reference>
<evidence type="ECO:0000256" key="11">
    <source>
        <dbReference type="SAM" id="Phobius"/>
    </source>
</evidence>
<dbReference type="GO" id="GO:0005886">
    <property type="term" value="C:plasma membrane"/>
    <property type="evidence" value="ECO:0007669"/>
    <property type="project" value="UniProtKB-SubCell"/>
</dbReference>
<feature type="region of interest" description="Disordered" evidence="10">
    <location>
        <begin position="274"/>
        <end position="372"/>
    </location>
</feature>
<feature type="compositionally biased region" description="Polar residues" evidence="10">
    <location>
        <begin position="25"/>
        <end position="34"/>
    </location>
</feature>
<keyword evidence="6 11" id="KW-1133">Transmembrane helix</keyword>
<evidence type="ECO:0000256" key="1">
    <source>
        <dbReference type="ARBA" id="ARBA00004651"/>
    </source>
</evidence>
<dbReference type="OrthoDB" id="5983572at2759"/>
<dbReference type="Pfam" id="PF00018">
    <property type="entry name" value="SH3_1"/>
    <property type="match status" value="1"/>
</dbReference>
<dbReference type="InterPro" id="IPR001452">
    <property type="entry name" value="SH3_domain"/>
</dbReference>
<dbReference type="Proteomes" id="UP000284842">
    <property type="component" value="Unassembled WGS sequence"/>
</dbReference>
<dbReference type="InParanoid" id="A0A409YSQ5"/>
<evidence type="ECO:0000313" key="14">
    <source>
        <dbReference type="Proteomes" id="UP000284842"/>
    </source>
</evidence>
<keyword evidence="8 11" id="KW-0472">Membrane</keyword>
<dbReference type="SMART" id="SM00326">
    <property type="entry name" value="SH3"/>
    <property type="match status" value="1"/>
</dbReference>
<feature type="transmembrane region" description="Helical" evidence="11">
    <location>
        <begin position="194"/>
        <end position="214"/>
    </location>
</feature>
<dbReference type="STRING" id="181874.A0A409YSQ5"/>
<evidence type="ECO:0000313" key="13">
    <source>
        <dbReference type="EMBL" id="PPR06032.1"/>
    </source>
</evidence>
<feature type="transmembrane region" description="Helical" evidence="11">
    <location>
        <begin position="133"/>
        <end position="155"/>
    </location>
</feature>
<evidence type="ECO:0000256" key="2">
    <source>
        <dbReference type="ARBA" id="ARBA00009739"/>
    </source>
</evidence>
<keyword evidence="5 11" id="KW-0812">Transmembrane</keyword>
<evidence type="ECO:0000256" key="5">
    <source>
        <dbReference type="ARBA" id="ARBA00022692"/>
    </source>
</evidence>
<feature type="transmembrane region" description="Helical" evidence="11">
    <location>
        <begin position="161"/>
        <end position="182"/>
    </location>
</feature>
<dbReference type="InterPro" id="IPR036028">
    <property type="entry name" value="SH3-like_dom_sf"/>
</dbReference>
<feature type="compositionally biased region" description="Polar residues" evidence="10">
    <location>
        <begin position="311"/>
        <end position="320"/>
    </location>
</feature>
<feature type="compositionally biased region" description="Gly residues" evidence="10">
    <location>
        <begin position="333"/>
        <end position="343"/>
    </location>
</feature>
<evidence type="ECO:0000256" key="9">
    <source>
        <dbReference type="PROSITE-ProRule" id="PRU00192"/>
    </source>
</evidence>
<dbReference type="CDD" id="cd11855">
    <property type="entry name" value="SH3_Sho1p"/>
    <property type="match status" value="1"/>
</dbReference>
<feature type="region of interest" description="Disordered" evidence="10">
    <location>
        <begin position="1"/>
        <end position="52"/>
    </location>
</feature>
<dbReference type="PROSITE" id="PS50002">
    <property type="entry name" value="SH3"/>
    <property type="match status" value="1"/>
</dbReference>
<gene>
    <name evidence="13" type="ORF">CVT24_004702</name>
</gene>
<evidence type="ECO:0000256" key="4">
    <source>
        <dbReference type="ARBA" id="ARBA00022475"/>
    </source>
</evidence>
<protein>
    <recommendedName>
        <fullName evidence="12">SH3 domain-containing protein</fullName>
    </recommendedName>
</protein>
<name>A0A409YSQ5_9AGAR</name>
<evidence type="ECO:0000256" key="10">
    <source>
        <dbReference type="SAM" id="MobiDB-lite"/>
    </source>
</evidence>
<evidence type="ECO:0000256" key="6">
    <source>
        <dbReference type="ARBA" id="ARBA00022989"/>
    </source>
</evidence>
<organism evidence="13 14">
    <name type="scientific">Panaeolus cyanescens</name>
    <dbReference type="NCBI Taxonomy" id="181874"/>
    <lineage>
        <taxon>Eukaryota</taxon>
        <taxon>Fungi</taxon>
        <taxon>Dikarya</taxon>
        <taxon>Basidiomycota</taxon>
        <taxon>Agaricomycotina</taxon>
        <taxon>Agaricomycetes</taxon>
        <taxon>Agaricomycetidae</taxon>
        <taxon>Agaricales</taxon>
        <taxon>Agaricineae</taxon>
        <taxon>Galeropsidaceae</taxon>
        <taxon>Panaeolus</taxon>
    </lineage>
</organism>
<feature type="domain" description="SH3" evidence="12">
    <location>
        <begin position="410"/>
        <end position="471"/>
    </location>
</feature>
<proteinExistence type="inferred from homology"/>
<feature type="compositionally biased region" description="Polar residues" evidence="10">
    <location>
        <begin position="355"/>
        <end position="365"/>
    </location>
</feature>
<evidence type="ECO:0000256" key="8">
    <source>
        <dbReference type="ARBA" id="ARBA00023136"/>
    </source>
</evidence>
<keyword evidence="3 9" id="KW-0728">SH3 domain</keyword>
<feature type="compositionally biased region" description="Polar residues" evidence="10">
    <location>
        <begin position="277"/>
        <end position="288"/>
    </location>
</feature>
<dbReference type="SUPFAM" id="SSF50044">
    <property type="entry name" value="SH3-domain"/>
    <property type="match status" value="1"/>
</dbReference>
<keyword evidence="14" id="KW-1185">Reference proteome</keyword>
<dbReference type="EMBL" id="NHTK01000717">
    <property type="protein sequence ID" value="PPR06032.1"/>
    <property type="molecule type" value="Genomic_DNA"/>
</dbReference>
<sequence length="633" mass="68025">MEVNERDPQRPLSAIAESNTHESKLQSTGIINTTDQEKTAQEADPELAGGTLGTAAGEQIPMEVLAANGYAPEVPPANTYPIEPPPGSYPTTRVGSRMFLSITGLLSAIAWLISFISQVVVSAKVDPAPVRILWFPLILQLILIALIVEVIIGSASYNAAYAYGTQISIFASLITAISVLGIDRNLHPPTSPSQSAVAASWLIATIINILWIAYFTSPPNSPFIILGAKIQNARLSQKTQHMIARGEIVRPPPVERIEKSTDAFPTSAHNLLKKPNRLSQRYSTATSTGPPPRRPQHGIMPSEDYTLAEGQRNTVVSSERGTFGARNSSAGVAGLGSGGGSGRGSKPAADDQGSVRPSSGTNTDAPSVVGLGNVRTGVGRVSMAPPTIAEMTPVASSTPLMRMGGEEEFGVKWKAEALFEYNANPSDLNEISFKKGEILGIVDKSGKWWEARGSDGRVGIFAFNDDLTFHPTTDDSRQLPTSIYLHVLEHSYPPRPGILFSLVSFPSVLGVDSIQLLHIFFTTEILATPAILCANRSFHSFSANNLILSPINPGFLVDRASASPGRVLARAITNCFVAGNRRVSFSMHRISLTRPIPTFGFSVAFPRIHVFSIFDNTHILRLTQRLPARLSPP</sequence>
<evidence type="ECO:0000256" key="7">
    <source>
        <dbReference type="ARBA" id="ARBA00023016"/>
    </source>
</evidence>
<dbReference type="AlphaFoldDB" id="A0A409YSQ5"/>
<dbReference type="InterPro" id="IPR035522">
    <property type="entry name" value="Sho1_SH3"/>
</dbReference>
<comment type="subcellular location">
    <subcellularLocation>
        <location evidence="1">Cell membrane</location>
        <topology evidence="1">Multi-pass membrane protein</topology>
    </subcellularLocation>
</comment>
<comment type="similarity">
    <text evidence="2">Belongs to the SHO1 family.</text>
</comment>
<dbReference type="Gene3D" id="2.30.30.40">
    <property type="entry name" value="SH3 Domains"/>
    <property type="match status" value="1"/>
</dbReference>
<feature type="transmembrane region" description="Helical" evidence="11">
    <location>
        <begin position="98"/>
        <end position="121"/>
    </location>
</feature>